<proteinExistence type="predicted"/>
<name>A0A133YCP7_9FIRM</name>
<feature type="coiled-coil region" evidence="1">
    <location>
        <begin position="205"/>
        <end position="232"/>
    </location>
</feature>
<dbReference type="AlphaFoldDB" id="A0A133YCP7"/>
<evidence type="ECO:0000313" key="3">
    <source>
        <dbReference type="EMBL" id="KXB40969.1"/>
    </source>
</evidence>
<feature type="region of interest" description="Disordered" evidence="2">
    <location>
        <begin position="452"/>
        <end position="486"/>
    </location>
</feature>
<accession>A0A133YCP7</accession>
<sequence length="565" mass="64834">MLNSEKALLCKLVNCQAESLNFVKQSSDSALPALIANMYRGENLQIVSARSEEAINANNLFNWQHPYILQFYAGVDLDQFAPRYEFEVLRNLYTLRDKIDHDLLELEPVMDDYMLLLAAEKESELDSTQLKTKFRAEQQILDFWLLYRKVVSIVGGFLMLEHFDDCLPIMIQKYHYCRKRFDLTSKLSKLNDRLLTYYDSEHELLASKLKQAKRLADEADVIQRQIKQFDRQILSIDQSLNELRDFYASDSSFCMHEKYRESGLCLNYLTRAERRSLAAEIVTIVPNDTDFASNFEAEEFSKILAEFSEGTKQIKQQTEIQNLYNLLIDFVKAANCRVQSCIFSPFVLTVEKRNVYGFNLLSRRPKLLLWQNVAANMQANGLENDWLQLLNILKEHEQISNFLLQAADSYVDIDLDKIICRISDNVAINFQHEEREANVELNAEPVETASLGQVEASSEPVEVTSCEQVETVGSEQTEARDSEPKLDKLELAHTELSDEHSELSDVKTYEVKETEIETKAKAELETDNEPASVTDSEPELPNLASADLMTERAESDKDNDSGAIR</sequence>
<reference evidence="4" key="1">
    <citation type="submission" date="2016-01" db="EMBL/GenBank/DDBJ databases">
        <authorList>
            <person name="Mitreva M."/>
            <person name="Pepin K.H."/>
            <person name="Mihindukulasuriya K.A."/>
            <person name="Fulton R."/>
            <person name="Fronick C."/>
            <person name="O'Laughlin M."/>
            <person name="Miner T."/>
            <person name="Herter B."/>
            <person name="Rosa B.A."/>
            <person name="Cordes M."/>
            <person name="Tomlinson C."/>
            <person name="Wollam A."/>
            <person name="Palsikar V.B."/>
            <person name="Mardis E.R."/>
            <person name="Wilson R.K."/>
        </authorList>
    </citation>
    <scope>NUCLEOTIDE SEQUENCE [LARGE SCALE GENOMIC DNA]</scope>
    <source>
        <strain evidence="4">KA00274</strain>
    </source>
</reference>
<gene>
    <name evidence="3" type="ORF">HMPREF1872_00747</name>
</gene>
<evidence type="ECO:0000256" key="2">
    <source>
        <dbReference type="SAM" id="MobiDB-lite"/>
    </source>
</evidence>
<feature type="compositionally biased region" description="Polar residues" evidence="2">
    <location>
        <begin position="465"/>
        <end position="476"/>
    </location>
</feature>
<evidence type="ECO:0000256" key="1">
    <source>
        <dbReference type="SAM" id="Coils"/>
    </source>
</evidence>
<evidence type="ECO:0000313" key="4">
    <source>
        <dbReference type="Proteomes" id="UP000070080"/>
    </source>
</evidence>
<keyword evidence="1" id="KW-0175">Coiled coil</keyword>
<feature type="compositionally biased region" description="Basic and acidic residues" evidence="2">
    <location>
        <begin position="477"/>
        <end position="486"/>
    </location>
</feature>
<dbReference type="STRING" id="1497955.HMPREF1872_00747"/>
<comment type="caution">
    <text evidence="3">The sequence shown here is derived from an EMBL/GenBank/DDBJ whole genome shotgun (WGS) entry which is preliminary data.</text>
</comment>
<keyword evidence="4" id="KW-1185">Reference proteome</keyword>
<dbReference type="RefSeq" id="WP_156422963.1">
    <property type="nucleotide sequence ID" value="NZ_JARFNM010000001.1"/>
</dbReference>
<dbReference type="Proteomes" id="UP000070080">
    <property type="component" value="Unassembled WGS sequence"/>
</dbReference>
<dbReference type="PATRIC" id="fig|1497955.3.peg.722"/>
<dbReference type="EMBL" id="LSCV01000021">
    <property type="protein sequence ID" value="KXB40969.1"/>
    <property type="molecule type" value="Genomic_DNA"/>
</dbReference>
<feature type="region of interest" description="Disordered" evidence="2">
    <location>
        <begin position="517"/>
        <end position="565"/>
    </location>
</feature>
<feature type="compositionally biased region" description="Basic and acidic residues" evidence="2">
    <location>
        <begin position="549"/>
        <end position="565"/>
    </location>
</feature>
<protein>
    <submittedName>
        <fullName evidence="3">Uncharacterized protein</fullName>
    </submittedName>
</protein>
<organism evidence="3 4">
    <name type="scientific">Amygdalobacter nucleatus</name>
    <dbReference type="NCBI Taxonomy" id="3029274"/>
    <lineage>
        <taxon>Bacteria</taxon>
        <taxon>Bacillati</taxon>
        <taxon>Bacillota</taxon>
        <taxon>Clostridia</taxon>
        <taxon>Eubacteriales</taxon>
        <taxon>Oscillospiraceae</taxon>
        <taxon>Amygdalobacter</taxon>
    </lineage>
</organism>